<evidence type="ECO:0000256" key="2">
    <source>
        <dbReference type="SAM" id="Phobius"/>
    </source>
</evidence>
<feature type="compositionally biased region" description="Polar residues" evidence="1">
    <location>
        <begin position="520"/>
        <end position="537"/>
    </location>
</feature>
<feature type="compositionally biased region" description="Polar residues" evidence="1">
    <location>
        <begin position="467"/>
        <end position="478"/>
    </location>
</feature>
<feature type="compositionally biased region" description="Low complexity" evidence="1">
    <location>
        <begin position="35"/>
        <end position="47"/>
    </location>
</feature>
<dbReference type="EMBL" id="JAZHXJ010000368">
    <property type="protein sequence ID" value="KAL1862985.1"/>
    <property type="molecule type" value="Genomic_DNA"/>
</dbReference>
<gene>
    <name evidence="3" type="ORF">VTK73DRAFT_6516</name>
</gene>
<keyword evidence="2" id="KW-0472">Membrane</keyword>
<sequence>MSQNLAAGAFLTTVEGRRCTAVPKAGGGSRGGNNGNANANANSNANSVHIDAAPPTTTGQSFGAFTVIASSDTSGTSTTSSSQTSATTITTNTNNVTSSTPSSVLSTSSRALAASSSAPPAQIEAPAQAPAVALVSTPSLPAPAPDASTSIPILAIETLSQGAQPAPSSSVTQTSEADNSVISTAPEAAAAQPTSQLASAITNANAPAPTVLTEAATPLFTTIGSAQSSSENAAQQTSDATNGAISAVKAPNPDAVRSTVAVAGGVIGGVVALSIVAFFVWWWRRRVLKKRRSTLLTPLTTTGGPAPSGEKGAYGFNRSSIGPTPMTEKVRNAIGDNVKRIRGRVSRIMSRGSGGAPSVDMNRGNSQFIESSAAHSRGNSSALGNTVAKVTTKDRFIDWWTRLTADVNFNWRLRGNRGSSANGDSFGATRRVTEKSRNPGSQPDFLTLLGMEERELDREAQRRRASVSRQNGSASSTDNFLGGFDLSFNGGGGRDKPDDPFSDANALPRNSAKPAPLVVSQPNNPFSDLNAIPSQSPVPAVPKPSTYVADIRRSRGQSASGNGVGTSRPPSGGGDVGGVGGVYRESVTSVDSYAMRRNNKFRSDPFDLERPELLAGARQAKVSMSSSTAGTAGSSEGGRSAASGRLSGGVGTGGVRRPTGTHAREGSFSSKYSSGMSLGDWSDPGPDVGPAAVRKEPRESPTQGWRSRLEREAAAAAAERGGSSSRIQSGGSVSSVGKAM</sequence>
<organism evidence="3 4">
    <name type="scientific">Phialemonium thermophilum</name>
    <dbReference type="NCBI Taxonomy" id="223376"/>
    <lineage>
        <taxon>Eukaryota</taxon>
        <taxon>Fungi</taxon>
        <taxon>Dikarya</taxon>
        <taxon>Ascomycota</taxon>
        <taxon>Pezizomycotina</taxon>
        <taxon>Sordariomycetes</taxon>
        <taxon>Sordariomycetidae</taxon>
        <taxon>Cephalothecales</taxon>
        <taxon>Cephalothecaceae</taxon>
        <taxon>Phialemonium</taxon>
    </lineage>
</organism>
<accession>A0ABR3WJG8</accession>
<feature type="region of interest" description="Disordered" evidence="1">
    <location>
        <begin position="617"/>
        <end position="740"/>
    </location>
</feature>
<comment type="caution">
    <text evidence="3">The sequence shown here is derived from an EMBL/GenBank/DDBJ whole genome shotgun (WGS) entry which is preliminary data.</text>
</comment>
<feature type="transmembrane region" description="Helical" evidence="2">
    <location>
        <begin position="260"/>
        <end position="283"/>
    </location>
</feature>
<name>A0ABR3WJG8_9PEZI</name>
<evidence type="ECO:0000313" key="4">
    <source>
        <dbReference type="Proteomes" id="UP001586593"/>
    </source>
</evidence>
<feature type="compositionally biased region" description="Low complexity" evidence="1">
    <location>
        <begin position="625"/>
        <end position="645"/>
    </location>
</feature>
<proteinExistence type="predicted"/>
<keyword evidence="2" id="KW-1133">Transmembrane helix</keyword>
<feature type="compositionally biased region" description="Basic and acidic residues" evidence="1">
    <location>
        <begin position="601"/>
        <end position="612"/>
    </location>
</feature>
<feature type="compositionally biased region" description="Low complexity" evidence="1">
    <location>
        <begin position="714"/>
        <end position="740"/>
    </location>
</feature>
<feature type="compositionally biased region" description="Low complexity" evidence="1">
    <location>
        <begin position="655"/>
        <end position="679"/>
    </location>
</feature>
<feature type="region of interest" description="Disordered" evidence="1">
    <location>
        <begin position="71"/>
        <end position="103"/>
    </location>
</feature>
<dbReference type="Proteomes" id="UP001586593">
    <property type="component" value="Unassembled WGS sequence"/>
</dbReference>
<protein>
    <submittedName>
        <fullName evidence="3">Uncharacterized protein</fullName>
    </submittedName>
</protein>
<keyword evidence="2" id="KW-0812">Transmembrane</keyword>
<evidence type="ECO:0000256" key="1">
    <source>
        <dbReference type="SAM" id="MobiDB-lite"/>
    </source>
</evidence>
<feature type="region of interest" description="Disordered" evidence="1">
    <location>
        <begin position="593"/>
        <end position="612"/>
    </location>
</feature>
<feature type="region of interest" description="Disordered" evidence="1">
    <location>
        <begin position="413"/>
        <end position="583"/>
    </location>
</feature>
<feature type="region of interest" description="Disordered" evidence="1">
    <location>
        <begin position="299"/>
        <end position="328"/>
    </location>
</feature>
<feature type="compositionally biased region" description="Basic and acidic residues" evidence="1">
    <location>
        <begin position="451"/>
        <end position="462"/>
    </location>
</feature>
<reference evidence="3 4" key="1">
    <citation type="journal article" date="2024" name="Commun. Biol.">
        <title>Comparative genomic analysis of thermophilic fungi reveals convergent evolutionary adaptations and gene losses.</title>
        <authorList>
            <person name="Steindorff A.S."/>
            <person name="Aguilar-Pontes M.V."/>
            <person name="Robinson A.J."/>
            <person name="Andreopoulos B."/>
            <person name="LaButti K."/>
            <person name="Kuo A."/>
            <person name="Mondo S."/>
            <person name="Riley R."/>
            <person name="Otillar R."/>
            <person name="Haridas S."/>
            <person name="Lipzen A."/>
            <person name="Grimwood J."/>
            <person name="Schmutz J."/>
            <person name="Clum A."/>
            <person name="Reid I.D."/>
            <person name="Moisan M.C."/>
            <person name="Butler G."/>
            <person name="Nguyen T.T.M."/>
            <person name="Dewar K."/>
            <person name="Conant G."/>
            <person name="Drula E."/>
            <person name="Henrissat B."/>
            <person name="Hansel C."/>
            <person name="Singer S."/>
            <person name="Hutchinson M.I."/>
            <person name="de Vries R.P."/>
            <person name="Natvig D.O."/>
            <person name="Powell A.J."/>
            <person name="Tsang A."/>
            <person name="Grigoriev I.V."/>
        </authorList>
    </citation>
    <scope>NUCLEOTIDE SEQUENCE [LARGE SCALE GENOMIC DNA]</scope>
    <source>
        <strain evidence="3 4">ATCC 24622</strain>
    </source>
</reference>
<feature type="compositionally biased region" description="Gly residues" evidence="1">
    <location>
        <begin position="25"/>
        <end position="34"/>
    </location>
</feature>
<feature type="compositionally biased region" description="Gly residues" evidence="1">
    <location>
        <begin position="571"/>
        <end position="581"/>
    </location>
</feature>
<keyword evidence="4" id="KW-1185">Reference proteome</keyword>
<evidence type="ECO:0000313" key="3">
    <source>
        <dbReference type="EMBL" id="KAL1862985.1"/>
    </source>
</evidence>
<feature type="region of interest" description="Disordered" evidence="1">
    <location>
        <begin position="22"/>
        <end position="55"/>
    </location>
</feature>
<feature type="compositionally biased region" description="Low complexity" evidence="1">
    <location>
        <begin position="479"/>
        <end position="488"/>
    </location>
</feature>